<protein>
    <submittedName>
        <fullName evidence="2">Uncharacterized protein</fullName>
    </submittedName>
</protein>
<feature type="region of interest" description="Disordered" evidence="1">
    <location>
        <begin position="117"/>
        <end position="138"/>
    </location>
</feature>
<proteinExistence type="predicted"/>
<organism evidence="2 3">
    <name type="scientific">Niveomyces insectorum RCEF 264</name>
    <dbReference type="NCBI Taxonomy" id="1081102"/>
    <lineage>
        <taxon>Eukaryota</taxon>
        <taxon>Fungi</taxon>
        <taxon>Dikarya</taxon>
        <taxon>Ascomycota</taxon>
        <taxon>Pezizomycotina</taxon>
        <taxon>Sordariomycetes</taxon>
        <taxon>Hypocreomycetidae</taxon>
        <taxon>Hypocreales</taxon>
        <taxon>Cordycipitaceae</taxon>
        <taxon>Niveomyces</taxon>
    </lineage>
</organism>
<accession>A0A167WV24</accession>
<sequence length="138" mass="15499">MATSQTTFKTLSVTEAISKLCAEQRDREVLRETGPLREYKPHEGDRDIVAGFHEEHGSKISDEARLAGRVVSKPRFYGPRQLGFGILESQNQTITVYIPMASNLPQPTGNLKVLYQPDYDYNSAEEQESNGQEPARVD</sequence>
<dbReference type="AlphaFoldDB" id="A0A167WV24"/>
<reference evidence="2 3" key="1">
    <citation type="journal article" date="2016" name="Genome Biol. Evol.">
        <title>Divergent and convergent evolution of fungal pathogenicity.</title>
        <authorList>
            <person name="Shang Y."/>
            <person name="Xiao G."/>
            <person name="Zheng P."/>
            <person name="Cen K."/>
            <person name="Zhan S."/>
            <person name="Wang C."/>
        </authorList>
    </citation>
    <scope>NUCLEOTIDE SEQUENCE [LARGE SCALE GENOMIC DNA]</scope>
    <source>
        <strain evidence="2 3">RCEF 264</strain>
    </source>
</reference>
<comment type="caution">
    <text evidence="2">The sequence shown here is derived from an EMBL/GenBank/DDBJ whole genome shotgun (WGS) entry which is preliminary data.</text>
</comment>
<evidence type="ECO:0000313" key="2">
    <source>
        <dbReference type="EMBL" id="OAA64214.1"/>
    </source>
</evidence>
<dbReference type="Proteomes" id="UP000076874">
    <property type="component" value="Unassembled WGS sequence"/>
</dbReference>
<gene>
    <name evidence="2" type="ORF">SPI_02861</name>
</gene>
<name>A0A167WV24_9HYPO</name>
<keyword evidence="3" id="KW-1185">Reference proteome</keyword>
<evidence type="ECO:0000256" key="1">
    <source>
        <dbReference type="SAM" id="MobiDB-lite"/>
    </source>
</evidence>
<evidence type="ECO:0000313" key="3">
    <source>
        <dbReference type="Proteomes" id="UP000076874"/>
    </source>
</evidence>
<dbReference type="OrthoDB" id="4990927at2759"/>
<dbReference type="EMBL" id="AZHD01000004">
    <property type="protein sequence ID" value="OAA64214.1"/>
    <property type="molecule type" value="Genomic_DNA"/>
</dbReference>